<keyword evidence="1" id="KW-1133">Transmembrane helix</keyword>
<keyword evidence="1" id="KW-0812">Transmembrane</keyword>
<proteinExistence type="predicted"/>
<keyword evidence="1" id="KW-0472">Membrane</keyword>
<dbReference type="PROSITE" id="PS51257">
    <property type="entry name" value="PROKAR_LIPOPROTEIN"/>
    <property type="match status" value="1"/>
</dbReference>
<accession>A0A8S5PIB9</accession>
<organism evidence="2">
    <name type="scientific">Podoviridae sp. ct5bO8</name>
    <dbReference type="NCBI Taxonomy" id="2825219"/>
    <lineage>
        <taxon>Viruses</taxon>
        <taxon>Duplodnaviria</taxon>
        <taxon>Heunggongvirae</taxon>
        <taxon>Uroviricota</taxon>
        <taxon>Caudoviricetes</taxon>
    </lineage>
</organism>
<sequence length="146" mass="17080">MKWYNIRFWKWACIGLVVGVILLAFTGCKTKEYVKVPEYHTEYIVRSDTIAKMDSVYVKDSVYVCQKGDTVVISKIAYRDRYRNIYKVKLDTIFKCDSVSAPVPVERQLTKSELRLMTLGRCYIGFLFLLAVCVIGFAFWYHNKKC</sequence>
<reference evidence="2" key="1">
    <citation type="journal article" date="2021" name="Proc. Natl. Acad. Sci. U.S.A.">
        <title>A Catalog of Tens of Thousands of Viruses from Human Metagenomes Reveals Hidden Associations with Chronic Diseases.</title>
        <authorList>
            <person name="Tisza M.J."/>
            <person name="Buck C.B."/>
        </authorList>
    </citation>
    <scope>NUCLEOTIDE SEQUENCE</scope>
    <source>
        <strain evidence="2">Ct5bO8</strain>
    </source>
</reference>
<protein>
    <submittedName>
        <fullName evidence="2">Uncharacterized protein</fullName>
    </submittedName>
</protein>
<name>A0A8S5PIB9_9CAUD</name>
<feature type="transmembrane region" description="Helical" evidence="1">
    <location>
        <begin position="122"/>
        <end position="141"/>
    </location>
</feature>
<feature type="transmembrane region" description="Helical" evidence="1">
    <location>
        <begin position="6"/>
        <end position="25"/>
    </location>
</feature>
<evidence type="ECO:0000313" key="2">
    <source>
        <dbReference type="EMBL" id="DAE06137.1"/>
    </source>
</evidence>
<dbReference type="EMBL" id="BK015428">
    <property type="protein sequence ID" value="DAE06137.1"/>
    <property type="molecule type" value="Genomic_DNA"/>
</dbReference>
<evidence type="ECO:0000256" key="1">
    <source>
        <dbReference type="SAM" id="Phobius"/>
    </source>
</evidence>